<comment type="caution">
    <text evidence="1">The sequence shown here is derived from an EMBL/GenBank/DDBJ whole genome shotgun (WGS) entry which is preliminary data.</text>
</comment>
<name>A0ABQ5GWJ2_9ASTR</name>
<proteinExistence type="predicted"/>
<keyword evidence="2" id="KW-1185">Reference proteome</keyword>
<reference evidence="1" key="2">
    <citation type="submission" date="2022-01" db="EMBL/GenBank/DDBJ databases">
        <authorList>
            <person name="Yamashiro T."/>
            <person name="Shiraishi A."/>
            <person name="Satake H."/>
            <person name="Nakayama K."/>
        </authorList>
    </citation>
    <scope>NUCLEOTIDE SEQUENCE</scope>
</reference>
<dbReference type="EMBL" id="BQNB010018953">
    <property type="protein sequence ID" value="GJT80023.1"/>
    <property type="molecule type" value="Genomic_DNA"/>
</dbReference>
<reference evidence="1" key="1">
    <citation type="journal article" date="2022" name="Int. J. Mol. Sci.">
        <title>Draft Genome of Tanacetum Coccineum: Genomic Comparison of Closely Related Tanacetum-Family Plants.</title>
        <authorList>
            <person name="Yamashiro T."/>
            <person name="Shiraishi A."/>
            <person name="Nakayama K."/>
            <person name="Satake H."/>
        </authorList>
    </citation>
    <scope>NUCLEOTIDE SEQUENCE</scope>
</reference>
<organism evidence="1 2">
    <name type="scientific">Tanacetum coccineum</name>
    <dbReference type="NCBI Taxonomy" id="301880"/>
    <lineage>
        <taxon>Eukaryota</taxon>
        <taxon>Viridiplantae</taxon>
        <taxon>Streptophyta</taxon>
        <taxon>Embryophyta</taxon>
        <taxon>Tracheophyta</taxon>
        <taxon>Spermatophyta</taxon>
        <taxon>Magnoliopsida</taxon>
        <taxon>eudicotyledons</taxon>
        <taxon>Gunneridae</taxon>
        <taxon>Pentapetalae</taxon>
        <taxon>asterids</taxon>
        <taxon>campanulids</taxon>
        <taxon>Asterales</taxon>
        <taxon>Asteraceae</taxon>
        <taxon>Asteroideae</taxon>
        <taxon>Anthemideae</taxon>
        <taxon>Anthemidinae</taxon>
        <taxon>Tanacetum</taxon>
    </lineage>
</organism>
<evidence type="ECO:0000313" key="1">
    <source>
        <dbReference type="EMBL" id="GJT80023.1"/>
    </source>
</evidence>
<sequence length="228" mass="26645">MSSPTPRRYRWEIVYLTGPAELGDFEKRKVKPKVTYVTFSIRFGTIRDFMVSLDGLNHVELSIWTIIKCYVDANGHVEVYASKPFWVNNSPRFSWLNDPERFPQRGSGAKRKLSLDVQLKWQKGAMFVLSDGQQKVLYVRQSNHLGKANVDVYTERSTKEGVKHKNEFRDRTIDVEDQEVMRKKRRLDNQSIERDRLIGIGFVLDFVEFISFTFGDKEMILVIEAVSR</sequence>
<protein>
    <submittedName>
        <fullName evidence="1">Uncharacterized protein</fullName>
    </submittedName>
</protein>
<evidence type="ECO:0000313" key="2">
    <source>
        <dbReference type="Proteomes" id="UP001151760"/>
    </source>
</evidence>
<gene>
    <name evidence="1" type="ORF">Tco_1054365</name>
</gene>
<accession>A0ABQ5GWJ2</accession>
<dbReference type="Proteomes" id="UP001151760">
    <property type="component" value="Unassembled WGS sequence"/>
</dbReference>